<reference evidence="1" key="1">
    <citation type="submission" date="2023-03" db="EMBL/GenBank/DDBJ databases">
        <title>Massive genome expansion in bonnet fungi (Mycena s.s.) driven by repeated elements and novel gene families across ecological guilds.</title>
        <authorList>
            <consortium name="Lawrence Berkeley National Laboratory"/>
            <person name="Harder C.B."/>
            <person name="Miyauchi S."/>
            <person name="Viragh M."/>
            <person name="Kuo A."/>
            <person name="Thoen E."/>
            <person name="Andreopoulos B."/>
            <person name="Lu D."/>
            <person name="Skrede I."/>
            <person name="Drula E."/>
            <person name="Henrissat B."/>
            <person name="Morin E."/>
            <person name="Kohler A."/>
            <person name="Barry K."/>
            <person name="LaButti K."/>
            <person name="Morin E."/>
            <person name="Salamov A."/>
            <person name="Lipzen A."/>
            <person name="Mereny Z."/>
            <person name="Hegedus B."/>
            <person name="Baldrian P."/>
            <person name="Stursova M."/>
            <person name="Weitz H."/>
            <person name="Taylor A."/>
            <person name="Grigoriev I.V."/>
            <person name="Nagy L.G."/>
            <person name="Martin F."/>
            <person name="Kauserud H."/>
        </authorList>
    </citation>
    <scope>NUCLEOTIDE SEQUENCE</scope>
    <source>
        <strain evidence="1">9144</strain>
    </source>
</reference>
<proteinExistence type="predicted"/>
<comment type="caution">
    <text evidence="1">The sequence shown here is derived from an EMBL/GenBank/DDBJ whole genome shotgun (WGS) entry which is preliminary data.</text>
</comment>
<name>A0AAD6VK86_9AGAR</name>
<protein>
    <submittedName>
        <fullName evidence="1">Uncharacterized protein</fullName>
    </submittedName>
</protein>
<evidence type="ECO:0000313" key="2">
    <source>
        <dbReference type="Proteomes" id="UP001219525"/>
    </source>
</evidence>
<keyword evidence="2" id="KW-1185">Reference proteome</keyword>
<evidence type="ECO:0000313" key="1">
    <source>
        <dbReference type="EMBL" id="KAJ7212515.1"/>
    </source>
</evidence>
<sequence>MHPTSSTHTTSTRIAIVHALRLFWNAKSDLPLTEEDGSPRAQARNVLLAVIRPVKLAKKNPFNTPYYQDGQFLPLEVIDVDDISYLVARISDPGSGPRLWALCERPDAMGMAERSE</sequence>
<dbReference type="EMBL" id="JARJCW010000023">
    <property type="protein sequence ID" value="KAJ7212515.1"/>
    <property type="molecule type" value="Genomic_DNA"/>
</dbReference>
<accession>A0AAD6VK86</accession>
<organism evidence="1 2">
    <name type="scientific">Mycena pura</name>
    <dbReference type="NCBI Taxonomy" id="153505"/>
    <lineage>
        <taxon>Eukaryota</taxon>
        <taxon>Fungi</taxon>
        <taxon>Dikarya</taxon>
        <taxon>Basidiomycota</taxon>
        <taxon>Agaricomycotina</taxon>
        <taxon>Agaricomycetes</taxon>
        <taxon>Agaricomycetidae</taxon>
        <taxon>Agaricales</taxon>
        <taxon>Marasmiineae</taxon>
        <taxon>Mycenaceae</taxon>
        <taxon>Mycena</taxon>
    </lineage>
</organism>
<gene>
    <name evidence="1" type="ORF">GGX14DRAFT_393416</name>
</gene>
<dbReference type="Proteomes" id="UP001219525">
    <property type="component" value="Unassembled WGS sequence"/>
</dbReference>
<dbReference type="AlphaFoldDB" id="A0AAD6VK86"/>